<dbReference type="AlphaFoldDB" id="A0A345CRH3"/>
<gene>
    <name evidence="1" type="ORF">AV903_08275</name>
</gene>
<accession>A0A345CRH3</accession>
<reference evidence="1 2" key="1">
    <citation type="submission" date="2016-01" db="EMBL/GenBank/DDBJ databases">
        <authorList>
            <person name="Oliw E.H."/>
        </authorList>
    </citation>
    <scope>NUCLEOTIDE SEQUENCE [LARGE SCALE GENOMIC DNA]</scope>
    <source>
        <strain evidence="1 2">MDcuke</strain>
    </source>
</reference>
<organism evidence="1 2">
    <name type="scientific">Erwinia tracheiphila</name>
    <dbReference type="NCBI Taxonomy" id="65700"/>
    <lineage>
        <taxon>Bacteria</taxon>
        <taxon>Pseudomonadati</taxon>
        <taxon>Pseudomonadota</taxon>
        <taxon>Gammaproteobacteria</taxon>
        <taxon>Enterobacterales</taxon>
        <taxon>Erwiniaceae</taxon>
        <taxon>Erwinia</taxon>
    </lineage>
</organism>
<dbReference type="EMBL" id="CP013970">
    <property type="protein sequence ID" value="AXF76040.1"/>
    <property type="molecule type" value="Genomic_DNA"/>
</dbReference>
<dbReference type="Proteomes" id="UP000264980">
    <property type="component" value="Chromosome"/>
</dbReference>
<protein>
    <submittedName>
        <fullName evidence="1">Uncharacterized protein</fullName>
    </submittedName>
</protein>
<evidence type="ECO:0000313" key="2">
    <source>
        <dbReference type="Proteomes" id="UP000264980"/>
    </source>
</evidence>
<dbReference type="RefSeq" id="WP_233481615.1">
    <property type="nucleotide sequence ID" value="NZ_CP013970.1"/>
</dbReference>
<sequence>MKNDLSIKSMSDADVYRSSSMKLVLLIPNSKSKNHSLAIKFASLTESYQVYVEEQLFTICYITLITLSSARDCEIASKIINVAQNWKGFSIVYKGRTLSGFHLSYQVLPCITDAIQSQSKSAHCSKMLRGNSYIKDYRYVDYKICNFDLLVPCKIASLGFFEPSLDVPINEQYQAHAVQMGVNWCPFFNADNIKVIETKPEKSDIRDNFYGISLNGATASISIDLSKFMGDDKKPT</sequence>
<evidence type="ECO:0000313" key="1">
    <source>
        <dbReference type="EMBL" id="AXF76040.1"/>
    </source>
</evidence>
<proteinExistence type="predicted"/>
<name>A0A345CRH3_9GAMM</name>